<feature type="transmembrane region" description="Helical" evidence="5">
    <location>
        <begin position="160"/>
        <end position="176"/>
    </location>
</feature>
<evidence type="ECO:0000313" key="7">
    <source>
        <dbReference type="EMBL" id="RXJ69155.1"/>
    </source>
</evidence>
<evidence type="ECO:0000256" key="1">
    <source>
        <dbReference type="ARBA" id="ARBA00004141"/>
    </source>
</evidence>
<evidence type="ECO:0000313" key="8">
    <source>
        <dbReference type="Proteomes" id="UP000290172"/>
    </source>
</evidence>
<feature type="transmembrane region" description="Helical" evidence="5">
    <location>
        <begin position="122"/>
        <end position="140"/>
    </location>
</feature>
<comment type="caution">
    <text evidence="7">The sequence shown here is derived from an EMBL/GenBank/DDBJ whole genome shotgun (WGS) entry which is preliminary data.</text>
</comment>
<name>A0A4Q0YG40_9BACT</name>
<accession>A0A4Q0YG40</accession>
<feature type="transmembrane region" description="Helical" evidence="5">
    <location>
        <begin position="62"/>
        <end position="85"/>
    </location>
</feature>
<dbReference type="PANTHER" id="PTHR37422:SF17">
    <property type="entry name" value="O-ANTIGEN LIGASE"/>
    <property type="match status" value="1"/>
</dbReference>
<dbReference type="InterPro" id="IPR007016">
    <property type="entry name" value="O-antigen_ligase-rel_domated"/>
</dbReference>
<evidence type="ECO:0000256" key="4">
    <source>
        <dbReference type="ARBA" id="ARBA00023136"/>
    </source>
</evidence>
<keyword evidence="3 5" id="KW-1133">Transmembrane helix</keyword>
<dbReference type="GO" id="GO:0016020">
    <property type="term" value="C:membrane"/>
    <property type="evidence" value="ECO:0007669"/>
    <property type="project" value="UniProtKB-SubCell"/>
</dbReference>
<dbReference type="EMBL" id="PDKJ01000003">
    <property type="protein sequence ID" value="RXJ69155.1"/>
    <property type="molecule type" value="Genomic_DNA"/>
</dbReference>
<reference evidence="7 8" key="1">
    <citation type="submission" date="2017-10" db="EMBL/GenBank/DDBJ databases">
        <title>Genomics of the genus Arcobacter.</title>
        <authorList>
            <person name="Perez-Cataluna A."/>
            <person name="Figueras M.J."/>
        </authorList>
    </citation>
    <scope>NUCLEOTIDE SEQUENCE [LARGE SCALE GENOMIC DNA]</scope>
    <source>
        <strain evidence="7 8">CECT 8993</strain>
    </source>
</reference>
<dbReference type="PANTHER" id="PTHR37422">
    <property type="entry name" value="TEICHURONIC ACID BIOSYNTHESIS PROTEIN TUAE"/>
    <property type="match status" value="1"/>
</dbReference>
<comment type="subcellular location">
    <subcellularLocation>
        <location evidence="1">Membrane</location>
        <topology evidence="1">Multi-pass membrane protein</topology>
    </subcellularLocation>
</comment>
<feature type="transmembrane region" description="Helical" evidence="5">
    <location>
        <begin position="335"/>
        <end position="355"/>
    </location>
</feature>
<proteinExistence type="predicted"/>
<evidence type="ECO:0000259" key="6">
    <source>
        <dbReference type="Pfam" id="PF04932"/>
    </source>
</evidence>
<dbReference type="InterPro" id="IPR051533">
    <property type="entry name" value="WaaL-like"/>
</dbReference>
<sequence>METLILKIRDRMLNSEKILNYLIIFFAFCLPISKAGVSLAEVLLILFWIIEGDFKRKFIQIWNCRVVILLFCFLLLSFISILWSSDKVFALSYLSKYWHFLVIPVIFTSLKIEYIEKVLSSFLFGILISVLFSFGIFFEIFKYKNVTSFDPSPFMDHTNYGIYLSIAIFLTIYKAIKAQKFKEKIVYIFLGLIILIDLFLISGRTGQVTFLISIIILSLSTMKKNIKFISVIFILVIIIATFAYDLSETFNKRMNYTKNDIVSMYENDDYNGAFGQRVSFWIVGASVFSENIFFGTGIGDEFNGAEKYLEKYNFNKRFFPVNSEYMDYHNAFIQYSVQLGILGFILFISLFYSLWKLDIKDKFFTLLNRAFIINFVLLSMVGLSIHIMASMVLFGLFSGIYLSLTRDKDALQ</sequence>
<dbReference type="Pfam" id="PF04932">
    <property type="entry name" value="Wzy_C"/>
    <property type="match status" value="1"/>
</dbReference>
<evidence type="ECO:0000256" key="3">
    <source>
        <dbReference type="ARBA" id="ARBA00022989"/>
    </source>
</evidence>
<feature type="transmembrane region" description="Helical" evidence="5">
    <location>
        <begin position="228"/>
        <end position="246"/>
    </location>
</feature>
<evidence type="ECO:0000256" key="2">
    <source>
        <dbReference type="ARBA" id="ARBA00022692"/>
    </source>
</evidence>
<keyword evidence="2 5" id="KW-0812">Transmembrane</keyword>
<feature type="transmembrane region" description="Helical" evidence="5">
    <location>
        <begin position="188"/>
        <end position="216"/>
    </location>
</feature>
<gene>
    <name evidence="7" type="ORF">CRV08_03850</name>
</gene>
<organism evidence="7 8">
    <name type="scientific">Halarcobacter ebronensis</name>
    <dbReference type="NCBI Taxonomy" id="1462615"/>
    <lineage>
        <taxon>Bacteria</taxon>
        <taxon>Pseudomonadati</taxon>
        <taxon>Campylobacterota</taxon>
        <taxon>Epsilonproteobacteria</taxon>
        <taxon>Campylobacterales</taxon>
        <taxon>Arcobacteraceae</taxon>
        <taxon>Halarcobacter</taxon>
    </lineage>
</organism>
<keyword evidence="4 5" id="KW-0472">Membrane</keyword>
<feature type="domain" description="O-antigen ligase-related" evidence="6">
    <location>
        <begin position="191"/>
        <end position="348"/>
    </location>
</feature>
<feature type="transmembrane region" description="Helical" evidence="5">
    <location>
        <begin position="20"/>
        <end position="50"/>
    </location>
</feature>
<feature type="transmembrane region" description="Helical" evidence="5">
    <location>
        <begin position="375"/>
        <end position="404"/>
    </location>
</feature>
<feature type="transmembrane region" description="Helical" evidence="5">
    <location>
        <begin position="97"/>
        <end position="115"/>
    </location>
</feature>
<dbReference type="Proteomes" id="UP000290172">
    <property type="component" value="Unassembled WGS sequence"/>
</dbReference>
<dbReference type="RefSeq" id="WP_128979267.1">
    <property type="nucleotide sequence ID" value="NZ_PDKJ01000003.1"/>
</dbReference>
<protein>
    <recommendedName>
        <fullName evidence="6">O-antigen ligase-related domain-containing protein</fullName>
    </recommendedName>
</protein>
<dbReference type="AlphaFoldDB" id="A0A4Q0YG40"/>
<evidence type="ECO:0000256" key="5">
    <source>
        <dbReference type="SAM" id="Phobius"/>
    </source>
</evidence>